<comment type="caution">
    <text evidence="2">The sequence shown here is derived from an EMBL/GenBank/DDBJ whole genome shotgun (WGS) entry which is preliminary data.</text>
</comment>
<evidence type="ECO:0000313" key="3">
    <source>
        <dbReference type="Proteomes" id="UP001153148"/>
    </source>
</evidence>
<evidence type="ECO:0000259" key="1">
    <source>
        <dbReference type="Pfam" id="PF10650"/>
    </source>
</evidence>
<reference evidence="2" key="1">
    <citation type="submission" date="2021-03" db="EMBL/GenBank/DDBJ databases">
        <authorList>
            <person name="Tran Van P."/>
        </authorList>
    </citation>
    <scope>NUCLEOTIDE SEQUENCE</scope>
</reference>
<gene>
    <name evidence="2" type="ORF">TPAB3V08_LOCUS449</name>
</gene>
<keyword evidence="3" id="KW-1185">Reference proteome</keyword>
<dbReference type="Pfam" id="PF10650">
    <property type="entry name" value="zf-C3H1"/>
    <property type="match status" value="1"/>
</dbReference>
<dbReference type="Proteomes" id="UP001153148">
    <property type="component" value="Unassembled WGS sequence"/>
</dbReference>
<dbReference type="InterPro" id="IPR019607">
    <property type="entry name" value="Putative_zinc-finger_domain"/>
</dbReference>
<dbReference type="EMBL" id="CAJPIN010000352">
    <property type="protein sequence ID" value="CAG2053392.1"/>
    <property type="molecule type" value="Genomic_DNA"/>
</dbReference>
<protein>
    <recommendedName>
        <fullName evidence="1">Putative zinc-finger domain-containing protein</fullName>
    </recommendedName>
</protein>
<accession>A0ABN7NIW1</accession>
<evidence type="ECO:0000313" key="2">
    <source>
        <dbReference type="EMBL" id="CAG2053392.1"/>
    </source>
</evidence>
<name>A0ABN7NIW1_TIMPD</name>
<proteinExistence type="predicted"/>
<feature type="domain" description="Putative zinc-finger" evidence="1">
    <location>
        <begin position="62"/>
        <end position="81"/>
    </location>
</feature>
<organism evidence="2 3">
    <name type="scientific">Timema podura</name>
    <name type="common">Walking stick</name>
    <dbReference type="NCBI Taxonomy" id="61482"/>
    <lineage>
        <taxon>Eukaryota</taxon>
        <taxon>Metazoa</taxon>
        <taxon>Ecdysozoa</taxon>
        <taxon>Arthropoda</taxon>
        <taxon>Hexapoda</taxon>
        <taxon>Insecta</taxon>
        <taxon>Pterygota</taxon>
        <taxon>Neoptera</taxon>
        <taxon>Polyneoptera</taxon>
        <taxon>Phasmatodea</taxon>
        <taxon>Timematodea</taxon>
        <taxon>Timematoidea</taxon>
        <taxon>Timematidae</taxon>
        <taxon>Timema</taxon>
    </lineage>
</organism>
<sequence length="85" mass="9847">MIIGLDMEHPSESSASWTIYRDKVLGLDIDPTRTTETSWTLPADWIHTSPDWSVKIDPLHPLCPYDLRGACRDVECQFQHITWLH</sequence>